<feature type="region of interest" description="Disordered" evidence="1">
    <location>
        <begin position="1"/>
        <end position="25"/>
    </location>
</feature>
<reference evidence="2" key="1">
    <citation type="submission" date="2021-07" db="EMBL/GenBank/DDBJ databases">
        <authorList>
            <person name="Catto M.A."/>
            <person name="Jacobson A."/>
            <person name="Kennedy G."/>
            <person name="Labadie P."/>
            <person name="Hunt B.G."/>
            <person name="Srinivasan R."/>
        </authorList>
    </citation>
    <scope>NUCLEOTIDE SEQUENCE</scope>
    <source>
        <strain evidence="2">PL_HMW_Pooled</strain>
        <tissue evidence="2">Head</tissue>
    </source>
</reference>
<organism evidence="2 3">
    <name type="scientific">Frankliniella fusca</name>
    <dbReference type="NCBI Taxonomy" id="407009"/>
    <lineage>
        <taxon>Eukaryota</taxon>
        <taxon>Metazoa</taxon>
        <taxon>Ecdysozoa</taxon>
        <taxon>Arthropoda</taxon>
        <taxon>Hexapoda</taxon>
        <taxon>Insecta</taxon>
        <taxon>Pterygota</taxon>
        <taxon>Neoptera</taxon>
        <taxon>Paraneoptera</taxon>
        <taxon>Thysanoptera</taxon>
        <taxon>Terebrantia</taxon>
        <taxon>Thripoidea</taxon>
        <taxon>Thripidae</taxon>
        <taxon>Frankliniella</taxon>
    </lineage>
</organism>
<comment type="caution">
    <text evidence="2">The sequence shown here is derived from an EMBL/GenBank/DDBJ whole genome shotgun (WGS) entry which is preliminary data.</text>
</comment>
<dbReference type="EMBL" id="JAHWGI010000391">
    <property type="protein sequence ID" value="KAK3914731.1"/>
    <property type="molecule type" value="Genomic_DNA"/>
</dbReference>
<accession>A0AAE1H5N8</accession>
<dbReference type="Proteomes" id="UP001219518">
    <property type="component" value="Unassembled WGS sequence"/>
</dbReference>
<keyword evidence="3" id="KW-1185">Reference proteome</keyword>
<gene>
    <name evidence="2" type="ORF">KUF71_024226</name>
</gene>
<evidence type="ECO:0000256" key="1">
    <source>
        <dbReference type="SAM" id="MobiDB-lite"/>
    </source>
</evidence>
<evidence type="ECO:0000313" key="3">
    <source>
        <dbReference type="Proteomes" id="UP001219518"/>
    </source>
</evidence>
<sequence length="104" mass="11102">MYEAHFGASPTAPNEIKDSDRPLPQHQQHLSFMLSRKETEINTSITINDSSKEPEINISVTLLLGGVVNANSVSAEIEIKVADTSQGKPLATEISNSIAAGEGI</sequence>
<evidence type="ECO:0000313" key="2">
    <source>
        <dbReference type="EMBL" id="KAK3914731.1"/>
    </source>
</evidence>
<name>A0AAE1H5N8_9NEOP</name>
<proteinExistence type="predicted"/>
<dbReference type="AlphaFoldDB" id="A0AAE1H5N8"/>
<reference evidence="2" key="2">
    <citation type="journal article" date="2023" name="BMC Genomics">
        <title>Pest status, molecular evolution, and epigenetic factors derived from the genome assembly of Frankliniella fusca, a thysanopteran phytovirus vector.</title>
        <authorList>
            <person name="Catto M.A."/>
            <person name="Labadie P.E."/>
            <person name="Jacobson A.L."/>
            <person name="Kennedy G.G."/>
            <person name="Srinivasan R."/>
            <person name="Hunt B.G."/>
        </authorList>
    </citation>
    <scope>NUCLEOTIDE SEQUENCE</scope>
    <source>
        <strain evidence="2">PL_HMW_Pooled</strain>
    </source>
</reference>
<protein>
    <submittedName>
        <fullName evidence="2">Fucose-specific lectin</fullName>
    </submittedName>
</protein>